<dbReference type="OrthoDB" id="6197508at2"/>
<reference evidence="2 3" key="1">
    <citation type="submission" date="2014-06" db="EMBL/GenBank/DDBJ databases">
        <title>Whole Genome Sequences of Three Symbiotic Endozoicomonas Bacteria.</title>
        <authorList>
            <person name="Neave M.J."/>
            <person name="Apprill A."/>
            <person name="Voolstra C.R."/>
        </authorList>
    </citation>
    <scope>NUCLEOTIDE SEQUENCE [LARGE SCALE GENOMIC DNA]</scope>
    <source>
        <strain evidence="2 3">DSM 25634</strain>
    </source>
</reference>
<comment type="caution">
    <text evidence="2">The sequence shown here is derived from an EMBL/GenBank/DDBJ whole genome shotgun (WGS) entry which is preliminary data.</text>
</comment>
<keyword evidence="1" id="KW-1133">Transmembrane helix</keyword>
<sequence length="110" mass="12391">MIPNDFLIAWLLTLALEMPVIYLLLHKSAPRHKVIFAGLIASTLTLPWLWFVLSHWMDYNQLLLIGESLVVVVEAALLASWLQTRFRLALPTAILANLTSLLIGTWILSA</sequence>
<evidence type="ECO:0000313" key="2">
    <source>
        <dbReference type="EMBL" id="KEQ17282.1"/>
    </source>
</evidence>
<evidence type="ECO:0000313" key="3">
    <source>
        <dbReference type="Proteomes" id="UP000028073"/>
    </source>
</evidence>
<dbReference type="STRING" id="1137799.GZ78_15800"/>
<dbReference type="Proteomes" id="UP000028073">
    <property type="component" value="Unassembled WGS sequence"/>
</dbReference>
<proteinExistence type="predicted"/>
<name>A0A081NFQ9_9GAMM</name>
<feature type="transmembrane region" description="Helical" evidence="1">
    <location>
        <begin position="59"/>
        <end position="81"/>
    </location>
</feature>
<feature type="transmembrane region" description="Helical" evidence="1">
    <location>
        <begin position="34"/>
        <end position="53"/>
    </location>
</feature>
<feature type="transmembrane region" description="Helical" evidence="1">
    <location>
        <begin position="88"/>
        <end position="108"/>
    </location>
</feature>
<dbReference type="RefSeq" id="WP_034837388.1">
    <property type="nucleotide sequence ID" value="NZ_JOKH01000003.1"/>
</dbReference>
<protein>
    <submittedName>
        <fullName evidence="2">Uncharacterized protein</fullName>
    </submittedName>
</protein>
<keyword evidence="1" id="KW-0812">Transmembrane</keyword>
<accession>A0A081NFQ9</accession>
<dbReference type="EMBL" id="JOKH01000003">
    <property type="protein sequence ID" value="KEQ17282.1"/>
    <property type="molecule type" value="Genomic_DNA"/>
</dbReference>
<dbReference type="AlphaFoldDB" id="A0A081NFQ9"/>
<gene>
    <name evidence="2" type="ORF">GZ78_15800</name>
</gene>
<keyword evidence="3" id="KW-1185">Reference proteome</keyword>
<keyword evidence="1" id="KW-0472">Membrane</keyword>
<organism evidence="2 3">
    <name type="scientific">Endozoicomonas numazuensis</name>
    <dbReference type="NCBI Taxonomy" id="1137799"/>
    <lineage>
        <taxon>Bacteria</taxon>
        <taxon>Pseudomonadati</taxon>
        <taxon>Pseudomonadota</taxon>
        <taxon>Gammaproteobacteria</taxon>
        <taxon>Oceanospirillales</taxon>
        <taxon>Endozoicomonadaceae</taxon>
        <taxon>Endozoicomonas</taxon>
    </lineage>
</organism>
<feature type="transmembrane region" description="Helical" evidence="1">
    <location>
        <begin position="6"/>
        <end position="25"/>
    </location>
</feature>
<evidence type="ECO:0000256" key="1">
    <source>
        <dbReference type="SAM" id="Phobius"/>
    </source>
</evidence>